<keyword evidence="1" id="KW-1133">Transmembrane helix</keyword>
<keyword evidence="1" id="KW-0812">Transmembrane</keyword>
<evidence type="ECO:0000313" key="2">
    <source>
        <dbReference type="EMBL" id="SIR47282.1"/>
    </source>
</evidence>
<accession>A0A1N7B7J4</accession>
<protein>
    <submittedName>
        <fullName evidence="2">ABC-2 family transporter protein</fullName>
    </submittedName>
</protein>
<sequence>MIGLLRSEWVKLRSIRSTVWTTAGLVVVMVSFAYLNSAIASRDAERLPAGEATRTALGAAPFASLIVASLGVLAISSEYRTGMIRTTLLAVPRRGRMLAAKAATFAVFTFAVNLLTCLAAFLVGQAVLGSHGASPEEPGVLRMVAGCALYLTGTGLFGLALGALVRHTAGGVVAVIVALFVLPQLAGTLPDGAGARLMPYVTSVAGMRIMSSAPGVLTPWAGFGVFCLWLAAAALAALVLLGRRDA</sequence>
<dbReference type="Pfam" id="PF12730">
    <property type="entry name" value="ABC2_membrane_4"/>
    <property type="match status" value="1"/>
</dbReference>
<evidence type="ECO:0000313" key="3">
    <source>
        <dbReference type="Proteomes" id="UP000186096"/>
    </source>
</evidence>
<dbReference type="AlphaFoldDB" id="A0A1N7B7J4"/>
<dbReference type="STRING" id="58117.SAMN05421833_109191"/>
<reference evidence="3" key="1">
    <citation type="submission" date="2017-01" db="EMBL/GenBank/DDBJ databases">
        <authorList>
            <person name="Varghese N."/>
            <person name="Submissions S."/>
        </authorList>
    </citation>
    <scope>NUCLEOTIDE SEQUENCE [LARGE SCALE GENOMIC DNA]</scope>
    <source>
        <strain evidence="3">ATCC 12950</strain>
    </source>
</reference>
<dbReference type="PANTHER" id="PTHR37305:SF1">
    <property type="entry name" value="MEMBRANE PROTEIN"/>
    <property type="match status" value="1"/>
</dbReference>
<dbReference type="OrthoDB" id="3297477at2"/>
<feature type="transmembrane region" description="Helical" evidence="1">
    <location>
        <begin position="98"/>
        <end position="123"/>
    </location>
</feature>
<organism evidence="2 3">
    <name type="scientific">Microbispora rosea</name>
    <dbReference type="NCBI Taxonomy" id="58117"/>
    <lineage>
        <taxon>Bacteria</taxon>
        <taxon>Bacillati</taxon>
        <taxon>Actinomycetota</taxon>
        <taxon>Actinomycetes</taxon>
        <taxon>Streptosporangiales</taxon>
        <taxon>Streptosporangiaceae</taxon>
        <taxon>Microbispora</taxon>
    </lineage>
</organism>
<gene>
    <name evidence="2" type="ORF">SAMN05421833_109191</name>
</gene>
<keyword evidence="1" id="KW-0472">Membrane</keyword>
<dbReference type="PANTHER" id="PTHR37305">
    <property type="entry name" value="INTEGRAL MEMBRANE PROTEIN-RELATED"/>
    <property type="match status" value="1"/>
</dbReference>
<dbReference type="RefSeq" id="WP_076435101.1">
    <property type="nucleotide sequence ID" value="NZ_FTNI01000009.1"/>
</dbReference>
<feature type="transmembrane region" description="Helical" evidence="1">
    <location>
        <begin position="59"/>
        <end position="77"/>
    </location>
</feature>
<proteinExistence type="predicted"/>
<feature type="transmembrane region" description="Helical" evidence="1">
    <location>
        <begin position="220"/>
        <end position="241"/>
    </location>
</feature>
<feature type="transmembrane region" description="Helical" evidence="1">
    <location>
        <begin position="143"/>
        <end position="165"/>
    </location>
</feature>
<dbReference type="Proteomes" id="UP000186096">
    <property type="component" value="Unassembled WGS sequence"/>
</dbReference>
<name>A0A1N7B7J4_9ACTN</name>
<feature type="transmembrane region" description="Helical" evidence="1">
    <location>
        <begin position="20"/>
        <end position="39"/>
    </location>
</feature>
<feature type="transmembrane region" description="Helical" evidence="1">
    <location>
        <begin position="172"/>
        <end position="189"/>
    </location>
</feature>
<evidence type="ECO:0000256" key="1">
    <source>
        <dbReference type="SAM" id="Phobius"/>
    </source>
</evidence>
<keyword evidence="3" id="KW-1185">Reference proteome</keyword>
<dbReference type="EMBL" id="FTNI01000009">
    <property type="protein sequence ID" value="SIR47282.1"/>
    <property type="molecule type" value="Genomic_DNA"/>
</dbReference>